<gene>
    <name evidence="2" type="ORF">WICANDRAFT_78524</name>
</gene>
<organism evidence="2 3">
    <name type="scientific">Wickerhamomyces anomalus (strain ATCC 58044 / CBS 1984 / NCYC 433 / NRRL Y-366-8)</name>
    <name type="common">Yeast</name>
    <name type="synonym">Hansenula anomala</name>
    <dbReference type="NCBI Taxonomy" id="683960"/>
    <lineage>
        <taxon>Eukaryota</taxon>
        <taxon>Fungi</taxon>
        <taxon>Dikarya</taxon>
        <taxon>Ascomycota</taxon>
        <taxon>Saccharomycotina</taxon>
        <taxon>Saccharomycetes</taxon>
        <taxon>Phaffomycetales</taxon>
        <taxon>Wickerhamomycetaceae</taxon>
        <taxon>Wickerhamomyces</taxon>
    </lineage>
</organism>
<dbReference type="RefSeq" id="XP_019039100.1">
    <property type="nucleotide sequence ID" value="XM_019184740.1"/>
</dbReference>
<keyword evidence="3" id="KW-1185">Reference proteome</keyword>
<evidence type="ECO:0000256" key="1">
    <source>
        <dbReference type="SAM" id="MobiDB-lite"/>
    </source>
</evidence>
<reference evidence="2 3" key="1">
    <citation type="journal article" date="2016" name="Proc. Natl. Acad. Sci. U.S.A.">
        <title>Comparative genomics of biotechnologically important yeasts.</title>
        <authorList>
            <person name="Riley R."/>
            <person name="Haridas S."/>
            <person name="Wolfe K.H."/>
            <person name="Lopes M.R."/>
            <person name="Hittinger C.T."/>
            <person name="Goeker M."/>
            <person name="Salamov A.A."/>
            <person name="Wisecaver J.H."/>
            <person name="Long T.M."/>
            <person name="Calvey C.H."/>
            <person name="Aerts A.L."/>
            <person name="Barry K.W."/>
            <person name="Choi C."/>
            <person name="Clum A."/>
            <person name="Coughlan A.Y."/>
            <person name="Deshpande S."/>
            <person name="Douglass A.P."/>
            <person name="Hanson S.J."/>
            <person name="Klenk H.-P."/>
            <person name="LaButti K.M."/>
            <person name="Lapidus A."/>
            <person name="Lindquist E.A."/>
            <person name="Lipzen A.M."/>
            <person name="Meier-Kolthoff J.P."/>
            <person name="Ohm R.A."/>
            <person name="Otillar R.P."/>
            <person name="Pangilinan J.L."/>
            <person name="Peng Y."/>
            <person name="Rokas A."/>
            <person name="Rosa C.A."/>
            <person name="Scheuner C."/>
            <person name="Sibirny A.A."/>
            <person name="Slot J.C."/>
            <person name="Stielow J.B."/>
            <person name="Sun H."/>
            <person name="Kurtzman C.P."/>
            <person name="Blackwell M."/>
            <person name="Grigoriev I.V."/>
            <person name="Jeffries T.W."/>
        </authorList>
    </citation>
    <scope>NUCLEOTIDE SEQUENCE [LARGE SCALE GENOMIC DNA]</scope>
    <source>
        <strain evidence="3">ATCC 58044 / CBS 1984 / NCYC 433 / NRRL Y-366-8</strain>
    </source>
</reference>
<feature type="compositionally biased region" description="Polar residues" evidence="1">
    <location>
        <begin position="1"/>
        <end position="36"/>
    </location>
</feature>
<evidence type="ECO:0000313" key="2">
    <source>
        <dbReference type="EMBL" id="ODQ59893.1"/>
    </source>
</evidence>
<protein>
    <submittedName>
        <fullName evidence="2">Uncharacterized protein</fullName>
    </submittedName>
</protein>
<dbReference type="EMBL" id="KV454210">
    <property type="protein sequence ID" value="ODQ59893.1"/>
    <property type="molecule type" value="Genomic_DNA"/>
</dbReference>
<accession>A0A1E3P3G7</accession>
<evidence type="ECO:0000313" key="3">
    <source>
        <dbReference type="Proteomes" id="UP000094112"/>
    </source>
</evidence>
<dbReference type="AlphaFoldDB" id="A0A1E3P3G7"/>
<sequence length="195" mass="22455">MSDSHYQTAHHVQTHSPNFNHSQLQNTNNIKDNSISNHHHQQPEENISYSPKIRDVANLNNNTITFLAKPNSNASDSSNLIKIGKCFVTDAGARKVLTKSIDSDVEKLARSNVQTLQTLPTPFLFLFLLFSTYGSPTSMPDFRSNKIYHGLFCYWFHRILIGDNLFPLKIGFGLDHWYIVFIRPFCYYWESFPVV</sequence>
<name>A0A1E3P3G7_WICAA</name>
<dbReference type="GeneID" id="30201986"/>
<proteinExistence type="predicted"/>
<feature type="region of interest" description="Disordered" evidence="1">
    <location>
        <begin position="1"/>
        <end position="49"/>
    </location>
</feature>
<dbReference type="Proteomes" id="UP000094112">
    <property type="component" value="Unassembled WGS sequence"/>
</dbReference>